<evidence type="ECO:0000313" key="4">
    <source>
        <dbReference type="Proteomes" id="UP000198517"/>
    </source>
</evidence>
<proteinExistence type="predicted"/>
<evidence type="ECO:0000313" key="3">
    <source>
        <dbReference type="EMBL" id="SDE78498.1"/>
    </source>
</evidence>
<feature type="domain" description="MobA/VirD2-like nuclease" evidence="2">
    <location>
        <begin position="20"/>
        <end position="144"/>
    </location>
</feature>
<dbReference type="RefSeq" id="WP_092738029.1">
    <property type="nucleotide sequence ID" value="NZ_FNAS01000026.1"/>
</dbReference>
<accession>A0A1G7FRL1</accession>
<dbReference type="OrthoDB" id="3035232at2"/>
<reference evidence="3 4" key="1">
    <citation type="submission" date="2016-10" db="EMBL/GenBank/DDBJ databases">
        <authorList>
            <person name="de Groot N.N."/>
        </authorList>
    </citation>
    <scope>NUCLEOTIDE SEQUENCE [LARGE SCALE GENOMIC DNA]</scope>
    <source>
        <strain evidence="3 4">DSM 24015</strain>
    </source>
</reference>
<feature type="region of interest" description="Disordered" evidence="1">
    <location>
        <begin position="265"/>
        <end position="292"/>
    </location>
</feature>
<dbReference type="AlphaFoldDB" id="A0A1G7FRL1"/>
<keyword evidence="4" id="KW-1185">Reference proteome</keyword>
<evidence type="ECO:0000256" key="1">
    <source>
        <dbReference type="SAM" id="MobiDB-lite"/>
    </source>
</evidence>
<dbReference type="STRING" id="1071918.SAMN05421544_12615"/>
<dbReference type="Proteomes" id="UP000198517">
    <property type="component" value="Unassembled WGS sequence"/>
</dbReference>
<dbReference type="Pfam" id="PF03432">
    <property type="entry name" value="Relaxase"/>
    <property type="match status" value="1"/>
</dbReference>
<feature type="compositionally biased region" description="Basic and acidic residues" evidence="1">
    <location>
        <begin position="265"/>
        <end position="285"/>
    </location>
</feature>
<organism evidence="3 4">
    <name type="scientific">Riemerella columbipharyngis</name>
    <dbReference type="NCBI Taxonomy" id="1071918"/>
    <lineage>
        <taxon>Bacteria</taxon>
        <taxon>Pseudomonadati</taxon>
        <taxon>Bacteroidota</taxon>
        <taxon>Flavobacteriia</taxon>
        <taxon>Flavobacteriales</taxon>
        <taxon>Weeksellaceae</taxon>
        <taxon>Riemerella</taxon>
    </lineage>
</organism>
<gene>
    <name evidence="3" type="ORF">SAMN05421544_12615</name>
</gene>
<sequence length="292" mass="34183">MVTKAKSVKGSLSAAHYKEKGEKNAVFLCQNKMDAIDYRERYEEMKLLTTLYKGRGGQKPFIEQVISPSVSLTDDELRELALEYAQKMGFENHQWYAVAHRNTAHPHIHLIANRVGFDGKLMSDSFIGDRSGKVAEQIAKKRGWKQIRGDQNKALRTAISKMVYSIFERSTSWEEAKEKAKELRFYFKTQERNGEVIGLRIMPYLKEEEEKSKIKEYNQNYYGYTLTSLQDDISNSENGYKLSELDRKLKVKDLNKLLINNQIKKGNERRKQETAEQRDNIERSVRKSYFRR</sequence>
<name>A0A1G7FRL1_9FLAO</name>
<evidence type="ECO:0000259" key="2">
    <source>
        <dbReference type="Pfam" id="PF03432"/>
    </source>
</evidence>
<dbReference type="EMBL" id="FNAS01000026">
    <property type="protein sequence ID" value="SDE78498.1"/>
    <property type="molecule type" value="Genomic_DNA"/>
</dbReference>
<dbReference type="InterPro" id="IPR005094">
    <property type="entry name" value="Endonuclease_MobA/VirD2"/>
</dbReference>
<protein>
    <submittedName>
        <fullName evidence="3">Relaxase/Mobilisation nuclease domain-containing protein</fullName>
    </submittedName>
</protein>